<organism evidence="1">
    <name type="scientific">Bicosoecida sp. CB-2014</name>
    <dbReference type="NCBI Taxonomy" id="1486930"/>
    <lineage>
        <taxon>Eukaryota</taxon>
        <taxon>Sar</taxon>
        <taxon>Stramenopiles</taxon>
        <taxon>Bigyra</taxon>
        <taxon>Opalozoa</taxon>
        <taxon>Bicosoecida</taxon>
    </lineage>
</organism>
<name>A0A7S1CKZ5_9STRA</name>
<protein>
    <submittedName>
        <fullName evidence="1">Uncharacterized protein</fullName>
    </submittedName>
</protein>
<gene>
    <name evidence="1" type="ORF">BSP0115_LOCUS13880</name>
</gene>
<accession>A0A7S1CKZ5</accession>
<proteinExistence type="predicted"/>
<reference evidence="1" key="1">
    <citation type="submission" date="2021-01" db="EMBL/GenBank/DDBJ databases">
        <authorList>
            <person name="Corre E."/>
            <person name="Pelletier E."/>
            <person name="Niang G."/>
            <person name="Scheremetjew M."/>
            <person name="Finn R."/>
            <person name="Kale V."/>
            <person name="Holt S."/>
            <person name="Cochrane G."/>
            <person name="Meng A."/>
            <person name="Brown T."/>
            <person name="Cohen L."/>
        </authorList>
    </citation>
    <scope>NUCLEOTIDE SEQUENCE</scope>
    <source>
        <strain evidence="1">Ms1</strain>
    </source>
</reference>
<dbReference type="AlphaFoldDB" id="A0A7S1CKZ5"/>
<sequence>MGEATFGASGLMLPQSLLPGDPMEYAKLMVPPSGPAKGEALLYANFVAPRGNPGIDLVQGFHAFPLPTDDAFWQPAGSAGPCGADRPPPNWGNRDNVCVKSCGGLGAGVAGLASFDTTCERNGMRDLGKAWDVPYCCAPISCGDAAHPAPNWGVRGGKCLPSCGGIGGTASFDDPCSNHDLVDVGAAYDAAFCCTAVPATRTAAEAAARAARLRR</sequence>
<dbReference type="EMBL" id="HBFS01020731">
    <property type="protein sequence ID" value="CAD8920618.1"/>
    <property type="molecule type" value="Transcribed_RNA"/>
</dbReference>
<evidence type="ECO:0000313" key="1">
    <source>
        <dbReference type="EMBL" id="CAD8920618.1"/>
    </source>
</evidence>